<dbReference type="VEuPathDB" id="FungiDB:DFL_001474"/>
<protein>
    <recommendedName>
        <fullName evidence="6">Hcy-binding domain-containing protein</fullName>
    </recommendedName>
</protein>
<gene>
    <name evidence="7" type="ORF">DFL_001474</name>
</gene>
<dbReference type="GO" id="GO:0033528">
    <property type="term" value="P:S-methylmethionine cycle"/>
    <property type="evidence" value="ECO:0007669"/>
    <property type="project" value="TreeGrafter"/>
</dbReference>
<dbReference type="Gene3D" id="3.20.20.330">
    <property type="entry name" value="Homocysteine-binding-like domain"/>
    <property type="match status" value="1"/>
</dbReference>
<evidence type="ECO:0000313" key="8">
    <source>
        <dbReference type="Proteomes" id="UP000283090"/>
    </source>
</evidence>
<comment type="cofactor">
    <cofactor evidence="5">
        <name>Zn(2+)</name>
        <dbReference type="ChEBI" id="CHEBI:29105"/>
    </cofactor>
</comment>
<evidence type="ECO:0000256" key="3">
    <source>
        <dbReference type="ARBA" id="ARBA00022723"/>
    </source>
</evidence>
<evidence type="ECO:0000259" key="6">
    <source>
        <dbReference type="PROSITE" id="PS50970"/>
    </source>
</evidence>
<dbReference type="SUPFAM" id="SSF82282">
    <property type="entry name" value="Homocysteine S-methyltransferase"/>
    <property type="match status" value="1"/>
</dbReference>
<dbReference type="PROSITE" id="PS50970">
    <property type="entry name" value="HCY"/>
    <property type="match status" value="1"/>
</dbReference>
<evidence type="ECO:0000313" key="7">
    <source>
        <dbReference type="EMBL" id="RVD87232.1"/>
    </source>
</evidence>
<keyword evidence="2 5" id="KW-0808">Transferase</keyword>
<organism evidence="7 8">
    <name type="scientific">Arthrobotrys flagrans</name>
    <name type="common">Nematode-trapping fungus</name>
    <name type="synonym">Trichothecium flagrans</name>
    <dbReference type="NCBI Taxonomy" id="97331"/>
    <lineage>
        <taxon>Eukaryota</taxon>
        <taxon>Fungi</taxon>
        <taxon>Dikarya</taxon>
        <taxon>Ascomycota</taxon>
        <taxon>Pezizomycotina</taxon>
        <taxon>Orbiliomycetes</taxon>
        <taxon>Orbiliales</taxon>
        <taxon>Orbiliaceae</taxon>
        <taxon>Arthrobotrys</taxon>
    </lineage>
</organism>
<dbReference type="PANTHER" id="PTHR46015">
    <property type="entry name" value="ZGC:172121"/>
    <property type="match status" value="1"/>
</dbReference>
<sequence length="339" mass="37582">MSTPVTILDGALGTLLCDTTSPDASTSPLWSSIDLLHNPSRLADVHAQYIKAGAGCIETATYQLCRETLLRSGVSDEDQMRRICHAAMQLAADATKGLKSTANHAPVALSLGPFGMCLHPSQEYSGVYPPPYNTGSEGAVNALEKWHRDRLQAFKEASSDLFDQMDILAFETVPYKRIDEISAIRRIIDSEEFRTKKAWISMVYTEVPNEEIINKIAHEVFKDIPLGTAERGIGINCTKLENVREIVRVYSKAIREIRDQKRDAFLVLYPDGGLTYDVNTKTWSDESGMAEVEKWCKLLVEIAEEAANDGCWRSIIIGGCCKTTPEHIAELSKVARAIQ</sequence>
<feature type="binding site" evidence="5">
    <location>
        <position position="237"/>
    </location>
    <ligand>
        <name>Zn(2+)</name>
        <dbReference type="ChEBI" id="CHEBI:29105"/>
    </ligand>
</feature>
<reference evidence="7 8" key="1">
    <citation type="submission" date="2019-01" db="EMBL/GenBank/DDBJ databases">
        <title>Intercellular communication is required for trap formation in the nematode-trapping fungus Duddingtonia flagrans.</title>
        <authorList>
            <person name="Youssar L."/>
            <person name="Wernet V."/>
            <person name="Hensel N."/>
            <person name="Hildebrandt H.-G."/>
            <person name="Fischer R."/>
        </authorList>
    </citation>
    <scope>NUCLEOTIDE SEQUENCE [LARGE SCALE GENOMIC DNA]</scope>
    <source>
        <strain evidence="7 8">CBS H-5679</strain>
    </source>
</reference>
<evidence type="ECO:0000256" key="5">
    <source>
        <dbReference type="PROSITE-ProRule" id="PRU00333"/>
    </source>
</evidence>
<dbReference type="EMBL" id="SAEB01000003">
    <property type="protein sequence ID" value="RVD87232.1"/>
    <property type="molecule type" value="Genomic_DNA"/>
</dbReference>
<accession>A0A437A7W5</accession>
<dbReference type="GO" id="GO:0032259">
    <property type="term" value="P:methylation"/>
    <property type="evidence" value="ECO:0007669"/>
    <property type="project" value="UniProtKB-KW"/>
</dbReference>
<comment type="caution">
    <text evidence="7">The sequence shown here is derived from an EMBL/GenBank/DDBJ whole genome shotgun (WGS) entry which is preliminary data.</text>
</comment>
<dbReference type="STRING" id="97331.A0A437A7W5"/>
<dbReference type="InterPro" id="IPR036589">
    <property type="entry name" value="HCY_dom_sf"/>
</dbReference>
<dbReference type="Proteomes" id="UP000283090">
    <property type="component" value="Unassembled WGS sequence"/>
</dbReference>
<feature type="binding site" evidence="5">
    <location>
        <position position="320"/>
    </location>
    <ligand>
        <name>Zn(2+)</name>
        <dbReference type="ChEBI" id="CHEBI:29105"/>
    </ligand>
</feature>
<feature type="domain" description="Hcy-binding" evidence="6">
    <location>
        <begin position="1"/>
        <end position="335"/>
    </location>
</feature>
<keyword evidence="4 5" id="KW-0862">Zinc</keyword>
<keyword evidence="3 5" id="KW-0479">Metal-binding</keyword>
<evidence type="ECO:0000256" key="4">
    <source>
        <dbReference type="ARBA" id="ARBA00022833"/>
    </source>
</evidence>
<name>A0A437A7W5_ARTFL</name>
<proteinExistence type="predicted"/>
<dbReference type="GO" id="GO:0008898">
    <property type="term" value="F:S-adenosylmethionine-homocysteine S-methyltransferase activity"/>
    <property type="evidence" value="ECO:0007669"/>
    <property type="project" value="TreeGrafter"/>
</dbReference>
<dbReference type="GO" id="GO:0046872">
    <property type="term" value="F:metal ion binding"/>
    <property type="evidence" value="ECO:0007669"/>
    <property type="project" value="UniProtKB-KW"/>
</dbReference>
<dbReference type="GO" id="GO:0009086">
    <property type="term" value="P:methionine biosynthetic process"/>
    <property type="evidence" value="ECO:0007669"/>
    <property type="project" value="TreeGrafter"/>
</dbReference>
<dbReference type="Pfam" id="PF02574">
    <property type="entry name" value="S-methyl_trans"/>
    <property type="match status" value="1"/>
</dbReference>
<feature type="binding site" evidence="5">
    <location>
        <position position="321"/>
    </location>
    <ligand>
        <name>Zn(2+)</name>
        <dbReference type="ChEBI" id="CHEBI:29105"/>
    </ligand>
</feature>
<dbReference type="AlphaFoldDB" id="A0A437A7W5"/>
<dbReference type="InterPro" id="IPR003726">
    <property type="entry name" value="HCY_dom"/>
</dbReference>
<dbReference type="RefSeq" id="XP_067492776.1">
    <property type="nucleotide sequence ID" value="XM_067630098.1"/>
</dbReference>
<evidence type="ECO:0000256" key="2">
    <source>
        <dbReference type="ARBA" id="ARBA00022679"/>
    </source>
</evidence>
<dbReference type="OrthoDB" id="261426at2759"/>
<dbReference type="GeneID" id="93583785"/>
<dbReference type="InterPro" id="IPR051486">
    <property type="entry name" value="Hcy_S-methyltransferase"/>
</dbReference>
<keyword evidence="8" id="KW-1185">Reference proteome</keyword>
<keyword evidence="1 5" id="KW-0489">Methyltransferase</keyword>
<evidence type="ECO:0000256" key="1">
    <source>
        <dbReference type="ARBA" id="ARBA00022603"/>
    </source>
</evidence>
<dbReference type="PANTHER" id="PTHR46015:SF1">
    <property type="entry name" value="HOMOCYSTEINE S-METHYLTRANSFERASE-LIKE ISOFORM 1"/>
    <property type="match status" value="1"/>
</dbReference>